<dbReference type="OrthoDB" id="2677878at2759"/>
<keyword evidence="3" id="KW-1185">Reference proteome</keyword>
<dbReference type="Pfam" id="PF20722">
    <property type="entry name" value="DUF6830"/>
    <property type="match status" value="1"/>
</dbReference>
<dbReference type="EMBL" id="JABBWD010000002">
    <property type="protein sequence ID" value="KAG1783205.1"/>
    <property type="molecule type" value="Genomic_DNA"/>
</dbReference>
<protein>
    <recommendedName>
        <fullName evidence="1">DUF6830 domain-containing protein</fullName>
    </recommendedName>
</protein>
<dbReference type="Proteomes" id="UP000714275">
    <property type="component" value="Unassembled WGS sequence"/>
</dbReference>
<dbReference type="Pfam" id="PF18759">
    <property type="entry name" value="Plavaka"/>
    <property type="match status" value="1"/>
</dbReference>
<organism evidence="2 3">
    <name type="scientific">Suillus placidus</name>
    <dbReference type="NCBI Taxonomy" id="48579"/>
    <lineage>
        <taxon>Eukaryota</taxon>
        <taxon>Fungi</taxon>
        <taxon>Dikarya</taxon>
        <taxon>Basidiomycota</taxon>
        <taxon>Agaricomycotina</taxon>
        <taxon>Agaricomycetes</taxon>
        <taxon>Agaricomycetidae</taxon>
        <taxon>Boletales</taxon>
        <taxon>Suillineae</taxon>
        <taxon>Suillaceae</taxon>
        <taxon>Suillus</taxon>
    </lineage>
</organism>
<accession>A0A9P7A646</accession>
<reference evidence="2" key="1">
    <citation type="journal article" date="2020" name="New Phytol.">
        <title>Comparative genomics reveals dynamic genome evolution in host specialist ectomycorrhizal fungi.</title>
        <authorList>
            <person name="Lofgren L.A."/>
            <person name="Nguyen N.H."/>
            <person name="Vilgalys R."/>
            <person name="Ruytinx J."/>
            <person name="Liao H.L."/>
            <person name="Branco S."/>
            <person name="Kuo A."/>
            <person name="LaButti K."/>
            <person name="Lipzen A."/>
            <person name="Andreopoulos W."/>
            <person name="Pangilinan J."/>
            <person name="Riley R."/>
            <person name="Hundley H."/>
            <person name="Na H."/>
            <person name="Barry K."/>
            <person name="Grigoriev I.V."/>
            <person name="Stajich J.E."/>
            <person name="Kennedy P.G."/>
        </authorList>
    </citation>
    <scope>NUCLEOTIDE SEQUENCE</scope>
    <source>
        <strain evidence="2">DOB743</strain>
    </source>
</reference>
<gene>
    <name evidence="2" type="ORF">EV702DRAFT_1191636</name>
</gene>
<dbReference type="InterPro" id="IPR041078">
    <property type="entry name" value="Plavaka"/>
</dbReference>
<name>A0A9P7A646_9AGAM</name>
<dbReference type="AlphaFoldDB" id="A0A9P7A646"/>
<evidence type="ECO:0000313" key="2">
    <source>
        <dbReference type="EMBL" id="KAG1783205.1"/>
    </source>
</evidence>
<dbReference type="InterPro" id="IPR049233">
    <property type="entry name" value="DUF6830"/>
</dbReference>
<evidence type="ECO:0000259" key="1">
    <source>
        <dbReference type="Pfam" id="PF20722"/>
    </source>
</evidence>
<comment type="caution">
    <text evidence="2">The sequence shown here is derived from an EMBL/GenBank/DDBJ whole genome shotgun (WGS) entry which is preliminary data.</text>
</comment>
<feature type="domain" description="DUF6830" evidence="1">
    <location>
        <begin position="581"/>
        <end position="657"/>
    </location>
</feature>
<evidence type="ECO:0000313" key="3">
    <source>
        <dbReference type="Proteomes" id="UP000714275"/>
    </source>
</evidence>
<sequence length="659" mass="73816">MEDYPGLEDGNAIVEASDGEEVVLYVGAAKTWGRGTTFMKQFKSDKYTEERVNNPYFPFAGKPDWEMAAFILQLDLSMADIDEYLELEFLQGRAEMLPSPPQWKFQIVPTEFPTTKTLQIFYRDAIECLQSLLSHPMLAGSFDFITQKVYTEAAHVVCVYYGFMTDDRAWKLQEGLPDGATLLGVVLSSDKTKVSNLAGNRYAHPLLITLANIDPDFIHQVKHMHGVLADRLLHQCINIVIEPLKQAACLGIMMSDPAGLSRYCFMPLVAYVADTPEELIIACITMNASPVTMATHANFGDPDRHPLRKGSSTLAHIQKVVMSVSPSKIVAFFEAGKQYHLNSVQRPFWVDWVTADPSSFLMPESLHHFHKMFFDHDCAWCIDVVGAKEIDFCFSLLHMCTGYHTFKEGISNLKQTLGPDHCNIQHYIVGVIAGAAPSQFVMAIRTLLDFRYLAQAPQFSDETLTDVIDAGAWRGKDGGSKSWAIPKLELLQGVVPSIRSHGALMQWSADPTKHAHIAVVKVPARAGNNHDYDAQVCRYLDHHDKVDLFDLALHVREQEDIGDESDDKAINSKMVRRPIKDYFSHARQLINGDHPGAPHSYRTFSTSVAAYHLGYQPALINMTVDKAAIHFLLPDLRPAISNYLDRIEAPDDFCIGGRR</sequence>
<proteinExistence type="predicted"/>